<dbReference type="CDD" id="cd03789">
    <property type="entry name" value="GT9_LPS_heptosyltransferase"/>
    <property type="match status" value="1"/>
</dbReference>
<accession>A0ABU3BAY0</accession>
<evidence type="ECO:0000313" key="3">
    <source>
        <dbReference type="EMBL" id="MDT0619598.1"/>
    </source>
</evidence>
<dbReference type="InterPro" id="IPR002201">
    <property type="entry name" value="Glyco_trans_9"/>
</dbReference>
<dbReference type="EMBL" id="JAVRHY010000017">
    <property type="protein sequence ID" value="MDT0619598.1"/>
    <property type="molecule type" value="Genomic_DNA"/>
</dbReference>
<dbReference type="PANTHER" id="PTHR30160">
    <property type="entry name" value="TETRAACYLDISACCHARIDE 4'-KINASE-RELATED"/>
    <property type="match status" value="1"/>
</dbReference>
<evidence type="ECO:0000313" key="4">
    <source>
        <dbReference type="Proteomes" id="UP001259982"/>
    </source>
</evidence>
<comment type="caution">
    <text evidence="3">The sequence shown here is derived from an EMBL/GenBank/DDBJ whole genome shotgun (WGS) entry which is preliminary data.</text>
</comment>
<dbReference type="PANTHER" id="PTHR30160:SF7">
    <property type="entry name" value="ADP-HEPTOSE--LPS HEPTOSYLTRANSFERASE 2"/>
    <property type="match status" value="1"/>
</dbReference>
<dbReference type="EC" id="2.4.-.-" evidence="3"/>
<dbReference type="RefSeq" id="WP_311660131.1">
    <property type="nucleotide sequence ID" value="NZ_JAVRHY010000017.1"/>
</dbReference>
<dbReference type="Gene3D" id="3.40.50.2000">
    <property type="entry name" value="Glycogen Phosphorylase B"/>
    <property type="match status" value="2"/>
</dbReference>
<keyword evidence="4" id="KW-1185">Reference proteome</keyword>
<name>A0ABU3BAY0_9GAMM</name>
<dbReference type="Proteomes" id="UP001259982">
    <property type="component" value="Unassembled WGS sequence"/>
</dbReference>
<dbReference type="InterPro" id="IPR051199">
    <property type="entry name" value="LPS_LOS_Heptosyltrfase"/>
</dbReference>
<evidence type="ECO:0000256" key="1">
    <source>
        <dbReference type="ARBA" id="ARBA00022676"/>
    </source>
</evidence>
<gene>
    <name evidence="3" type="ORF">RM531_14060</name>
</gene>
<sequence length="362" mass="39146">MPRTTGIRALIRPLRQALRRRISRWITRCCGTPHPRTGPLPAPGRILVCQSNSRLGNTLLLIPLLQGLADRYPHARIDVVIKGCVHGSLLQSLPGIGHVHELPARGAAPRAMLKLIRELRRLHYDLAVEANSLSTTNRILLAGCGASHRLGFAGPDQCLRLTHAVALPSVASHSALQLLHLLTALPGRAPASQPTLAVYPDAPTRARAETRLRRALGSIPANRPVIGFFTRATGNKQLPNAWWQQWRAALHAGGDPPLLIEIVPPGGLPVHADQAAVSTTDLMELAALLARLDVFVSADCGPMHLAAAAGIPVVGLFRATPASRFAPLGNDCISLDEPLHPVVVARETVWRYDRRRDTRRSA</sequence>
<proteinExistence type="predicted"/>
<reference evidence="3 4" key="1">
    <citation type="submission" date="2023-09" db="EMBL/GenBank/DDBJ databases">
        <authorList>
            <person name="Rey-Velasco X."/>
        </authorList>
    </citation>
    <scope>NUCLEOTIDE SEQUENCE [LARGE SCALE GENOMIC DNA]</scope>
    <source>
        <strain evidence="3 4">P385</strain>
    </source>
</reference>
<dbReference type="SUPFAM" id="SSF53756">
    <property type="entry name" value="UDP-Glycosyltransferase/glycogen phosphorylase"/>
    <property type="match status" value="1"/>
</dbReference>
<evidence type="ECO:0000256" key="2">
    <source>
        <dbReference type="ARBA" id="ARBA00022679"/>
    </source>
</evidence>
<organism evidence="3 4">
    <name type="scientific">Spectribacter acetivorans</name>
    <dbReference type="NCBI Taxonomy" id="3075603"/>
    <lineage>
        <taxon>Bacteria</taxon>
        <taxon>Pseudomonadati</taxon>
        <taxon>Pseudomonadota</taxon>
        <taxon>Gammaproteobacteria</taxon>
        <taxon>Salinisphaerales</taxon>
        <taxon>Salinisphaeraceae</taxon>
        <taxon>Spectribacter</taxon>
    </lineage>
</organism>
<keyword evidence="1 3" id="KW-0328">Glycosyltransferase</keyword>
<dbReference type="Pfam" id="PF01075">
    <property type="entry name" value="Glyco_transf_9"/>
    <property type="match status" value="1"/>
</dbReference>
<protein>
    <submittedName>
        <fullName evidence="3">Glycosyltransferase family 9 protein</fullName>
        <ecNumber evidence="3">2.4.-.-</ecNumber>
    </submittedName>
</protein>
<keyword evidence="2 3" id="KW-0808">Transferase</keyword>
<dbReference type="GO" id="GO:0016757">
    <property type="term" value="F:glycosyltransferase activity"/>
    <property type="evidence" value="ECO:0007669"/>
    <property type="project" value="UniProtKB-KW"/>
</dbReference>